<evidence type="ECO:0000313" key="7">
    <source>
        <dbReference type="Proteomes" id="UP000094236"/>
    </source>
</evidence>
<dbReference type="GO" id="GO:0030447">
    <property type="term" value="P:filamentous growth"/>
    <property type="evidence" value="ECO:0007669"/>
    <property type="project" value="UniProtKB-ARBA"/>
</dbReference>
<dbReference type="STRING" id="669874.A0A1E4TQM2"/>
<evidence type="ECO:0000256" key="1">
    <source>
        <dbReference type="ARBA" id="ARBA00022741"/>
    </source>
</evidence>
<keyword evidence="7" id="KW-1185">Reference proteome</keyword>
<name>A0A1E4TQM2_PACTA</name>
<evidence type="ECO:0000259" key="5">
    <source>
        <dbReference type="PROSITE" id="PS50011"/>
    </source>
</evidence>
<gene>
    <name evidence="6" type="ORF">PACTADRAFT_20631</name>
</gene>
<feature type="non-terminal residue" evidence="6">
    <location>
        <position position="291"/>
    </location>
</feature>
<reference evidence="7" key="1">
    <citation type="submission" date="2016-05" db="EMBL/GenBank/DDBJ databases">
        <title>Comparative genomics of biotechnologically important yeasts.</title>
        <authorList>
            <consortium name="DOE Joint Genome Institute"/>
            <person name="Riley R."/>
            <person name="Haridas S."/>
            <person name="Wolfe K.H."/>
            <person name="Lopes M.R."/>
            <person name="Hittinger C.T."/>
            <person name="Goker M."/>
            <person name="Salamov A."/>
            <person name="Wisecaver J."/>
            <person name="Long T.M."/>
            <person name="Aerts A.L."/>
            <person name="Barry K."/>
            <person name="Choi C."/>
            <person name="Clum A."/>
            <person name="Coughlan A.Y."/>
            <person name="Deshpande S."/>
            <person name="Douglass A.P."/>
            <person name="Hanson S.J."/>
            <person name="Klenk H.-P."/>
            <person name="Labutti K."/>
            <person name="Lapidus A."/>
            <person name="Lindquist E."/>
            <person name="Lipzen A."/>
            <person name="Meier-Kolthoff J.P."/>
            <person name="Ohm R.A."/>
            <person name="Otillar R.P."/>
            <person name="Pangilinan J."/>
            <person name="Peng Y."/>
            <person name="Rokas A."/>
            <person name="Rosa C.A."/>
            <person name="Scheuner C."/>
            <person name="Sibirny A.A."/>
            <person name="Slot J.C."/>
            <person name="Stielow J.B."/>
            <person name="Sun H."/>
            <person name="Kurtzman C.P."/>
            <person name="Blackwell M."/>
            <person name="Grigoriev I.V."/>
            <person name="Jeffries T.W."/>
        </authorList>
    </citation>
    <scope>NUCLEOTIDE SEQUENCE [LARGE SCALE GENOMIC DNA]</scope>
    <source>
        <strain evidence="7">NRRL Y-2460</strain>
    </source>
</reference>
<feature type="domain" description="Protein kinase" evidence="5">
    <location>
        <begin position="6"/>
        <end position="285"/>
    </location>
</feature>
<dbReference type="SUPFAM" id="SSF56112">
    <property type="entry name" value="Protein kinase-like (PK-like)"/>
    <property type="match status" value="1"/>
</dbReference>
<dbReference type="InterPro" id="IPR017441">
    <property type="entry name" value="Protein_kinase_ATP_BS"/>
</dbReference>
<dbReference type="GO" id="GO:0045719">
    <property type="term" value="P:negative regulation of glycogen biosynthetic process"/>
    <property type="evidence" value="ECO:0007669"/>
    <property type="project" value="TreeGrafter"/>
</dbReference>
<dbReference type="GO" id="GO:0004674">
    <property type="term" value="F:protein serine/threonine kinase activity"/>
    <property type="evidence" value="ECO:0007669"/>
    <property type="project" value="UniProtKB-KW"/>
</dbReference>
<proteinExistence type="inferred from homology"/>
<dbReference type="GO" id="GO:0005634">
    <property type="term" value="C:nucleus"/>
    <property type="evidence" value="ECO:0007669"/>
    <property type="project" value="TreeGrafter"/>
</dbReference>
<dbReference type="PROSITE" id="PS00107">
    <property type="entry name" value="PROTEIN_KINASE_ATP"/>
    <property type="match status" value="1"/>
</dbReference>
<dbReference type="GO" id="GO:0005829">
    <property type="term" value="C:cytosol"/>
    <property type="evidence" value="ECO:0007669"/>
    <property type="project" value="TreeGrafter"/>
</dbReference>
<dbReference type="SMART" id="SM00220">
    <property type="entry name" value="S_TKc"/>
    <property type="match status" value="1"/>
</dbReference>
<dbReference type="InterPro" id="IPR011009">
    <property type="entry name" value="Kinase-like_dom_sf"/>
</dbReference>
<evidence type="ECO:0000256" key="2">
    <source>
        <dbReference type="ARBA" id="ARBA00022840"/>
    </source>
</evidence>
<sequence>FSEKYGKIQGVIGKGAYGTIRLSVKQASDKSEKIFAIKESKKKLNEKIQHFANRVTSEFMISSSLTHQSIINTYDIMIDFNSNTYLQVMEYIPCGDLFSLVEQTNGSGLKTLEADCFFKQVLNAISYLHSVGITHNDLKVENLLLTATGQIKIIDFGTSTPFKCSWEKSCSKSVGPQGSEPYCGPEMFTDKSYDPRLADIWSLGIIYLVMKNGSYVWKIANTSDPAYNYYLQNRPSPKNPEGSYDVIEDIIGHHRRSRNRVLYGMLDPNPKTRMKLKEIWKSTWVRNIEMC</sequence>
<dbReference type="OrthoDB" id="6513151at2759"/>
<keyword evidence="2 3" id="KW-0067">ATP-binding</keyword>
<dbReference type="InterPro" id="IPR008271">
    <property type="entry name" value="Ser/Thr_kinase_AS"/>
</dbReference>
<dbReference type="EMBL" id="KV454016">
    <property type="protein sequence ID" value="ODV94071.1"/>
    <property type="molecule type" value="Genomic_DNA"/>
</dbReference>
<protein>
    <recommendedName>
        <fullName evidence="5">Protein kinase domain-containing protein</fullName>
    </recommendedName>
</protein>
<dbReference type="GO" id="GO:0005524">
    <property type="term" value="F:ATP binding"/>
    <property type="evidence" value="ECO:0007669"/>
    <property type="project" value="UniProtKB-UniRule"/>
</dbReference>
<dbReference type="Gene3D" id="1.10.510.10">
    <property type="entry name" value="Transferase(Phosphotransferase) domain 1"/>
    <property type="match status" value="1"/>
</dbReference>
<dbReference type="Proteomes" id="UP000094236">
    <property type="component" value="Unassembled WGS sequence"/>
</dbReference>
<keyword evidence="4" id="KW-0418">Kinase</keyword>
<accession>A0A1E4TQM2</accession>
<dbReference type="Pfam" id="PF00069">
    <property type="entry name" value="Pkinase"/>
    <property type="match status" value="1"/>
</dbReference>
<dbReference type="GO" id="GO:0035556">
    <property type="term" value="P:intracellular signal transduction"/>
    <property type="evidence" value="ECO:0007669"/>
    <property type="project" value="TreeGrafter"/>
</dbReference>
<feature type="binding site" evidence="3">
    <location>
        <position position="38"/>
    </location>
    <ligand>
        <name>ATP</name>
        <dbReference type="ChEBI" id="CHEBI:30616"/>
    </ligand>
</feature>
<evidence type="ECO:0000313" key="6">
    <source>
        <dbReference type="EMBL" id="ODV94071.1"/>
    </source>
</evidence>
<dbReference type="PROSITE" id="PS50011">
    <property type="entry name" value="PROTEIN_KINASE_DOM"/>
    <property type="match status" value="1"/>
</dbReference>
<keyword evidence="4" id="KW-0808">Transferase</keyword>
<evidence type="ECO:0000256" key="4">
    <source>
        <dbReference type="RuleBase" id="RU000304"/>
    </source>
</evidence>
<dbReference type="AlphaFoldDB" id="A0A1E4TQM2"/>
<evidence type="ECO:0000256" key="3">
    <source>
        <dbReference type="PROSITE-ProRule" id="PRU10141"/>
    </source>
</evidence>
<organism evidence="6 7">
    <name type="scientific">Pachysolen tannophilus NRRL Y-2460</name>
    <dbReference type="NCBI Taxonomy" id="669874"/>
    <lineage>
        <taxon>Eukaryota</taxon>
        <taxon>Fungi</taxon>
        <taxon>Dikarya</taxon>
        <taxon>Ascomycota</taxon>
        <taxon>Saccharomycotina</taxon>
        <taxon>Pichiomycetes</taxon>
        <taxon>Pachysolenaceae</taxon>
        <taxon>Pachysolen</taxon>
    </lineage>
</organism>
<dbReference type="InterPro" id="IPR000719">
    <property type="entry name" value="Prot_kinase_dom"/>
</dbReference>
<keyword evidence="1 3" id="KW-0547">Nucleotide-binding</keyword>
<keyword evidence="4" id="KW-0723">Serine/threonine-protein kinase</keyword>
<feature type="non-terminal residue" evidence="6">
    <location>
        <position position="1"/>
    </location>
</feature>
<comment type="similarity">
    <text evidence="4">Belongs to the protein kinase superfamily.</text>
</comment>
<dbReference type="PANTHER" id="PTHR24346:SF51">
    <property type="entry name" value="PAS DOMAIN-CONTAINING SERINE_THREONINE-PROTEIN KINASE"/>
    <property type="match status" value="1"/>
</dbReference>
<dbReference type="PROSITE" id="PS00108">
    <property type="entry name" value="PROTEIN_KINASE_ST"/>
    <property type="match status" value="1"/>
</dbReference>
<dbReference type="PANTHER" id="PTHR24346">
    <property type="entry name" value="MAP/MICROTUBULE AFFINITY-REGULATING KINASE"/>
    <property type="match status" value="1"/>
</dbReference>